<gene>
    <name evidence="1" type="ORF">HNV11_03290</name>
</gene>
<protein>
    <submittedName>
        <fullName evidence="1">Uncharacterized protein</fullName>
    </submittedName>
</protein>
<dbReference type="KEGG" id="stae:HNV11_03290"/>
<dbReference type="EMBL" id="CP053435">
    <property type="protein sequence ID" value="QJW92203.1"/>
    <property type="molecule type" value="Genomic_DNA"/>
</dbReference>
<keyword evidence="2" id="KW-1185">Reference proteome</keyword>
<sequence length="116" mass="13478">MWRLRECRLNDEQLSSAIGVRSSAVRSRRAKPDLWKLSDIERLATYFRVPTTACLQLNATLHDLPTRLSELTTAERRQLERILPVKKTQLHAYNVTGWPVRHLLQMHQALGTLPHE</sequence>
<proteinExistence type="predicted"/>
<accession>A0A6M5YG34</accession>
<evidence type="ECO:0000313" key="1">
    <source>
        <dbReference type="EMBL" id="QJW92203.1"/>
    </source>
</evidence>
<evidence type="ECO:0000313" key="2">
    <source>
        <dbReference type="Proteomes" id="UP000502756"/>
    </source>
</evidence>
<name>A0A6M5YG34_9BACT</name>
<dbReference type="Proteomes" id="UP000502756">
    <property type="component" value="Chromosome"/>
</dbReference>
<reference evidence="1 2" key="1">
    <citation type="submission" date="2020-05" db="EMBL/GenBank/DDBJ databases">
        <title>Genome sequencing of Spirosoma sp. TS118.</title>
        <authorList>
            <person name="Lee J.-H."/>
            <person name="Jeong S."/>
            <person name="Zhao L."/>
            <person name="Jung J.-H."/>
            <person name="Kim M.-K."/>
            <person name="Lim S."/>
        </authorList>
    </citation>
    <scope>NUCLEOTIDE SEQUENCE [LARGE SCALE GENOMIC DNA]</scope>
    <source>
        <strain evidence="1 2">TS118</strain>
    </source>
</reference>
<organism evidence="1 2">
    <name type="scientific">Spirosoma taeanense</name>
    <dbReference type="NCBI Taxonomy" id="2735870"/>
    <lineage>
        <taxon>Bacteria</taxon>
        <taxon>Pseudomonadati</taxon>
        <taxon>Bacteroidota</taxon>
        <taxon>Cytophagia</taxon>
        <taxon>Cytophagales</taxon>
        <taxon>Cytophagaceae</taxon>
        <taxon>Spirosoma</taxon>
    </lineage>
</organism>
<dbReference type="AlphaFoldDB" id="A0A6M5YG34"/>